<dbReference type="EMBL" id="RAPQ01000009">
    <property type="protein sequence ID" value="RKE02053.1"/>
    <property type="molecule type" value="Genomic_DNA"/>
</dbReference>
<gene>
    <name evidence="1" type="ORF">BXY64_2134</name>
</gene>
<accession>A0A419X2X9</accession>
<keyword evidence="2" id="KW-1185">Reference proteome</keyword>
<name>A0A419X2X9_9BACT</name>
<reference evidence="1 2" key="1">
    <citation type="submission" date="2018-09" db="EMBL/GenBank/DDBJ databases">
        <title>Genomic Encyclopedia of Archaeal and Bacterial Type Strains, Phase II (KMG-II): from individual species to whole genera.</title>
        <authorList>
            <person name="Goeker M."/>
        </authorList>
    </citation>
    <scope>NUCLEOTIDE SEQUENCE [LARGE SCALE GENOMIC DNA]</scope>
    <source>
        <strain evidence="1 2">DSM 21950</strain>
    </source>
</reference>
<protein>
    <submittedName>
        <fullName evidence="1">Uncharacterized protein</fullName>
    </submittedName>
</protein>
<dbReference type="AlphaFoldDB" id="A0A419X2X9"/>
<organism evidence="1 2">
    <name type="scientific">Marinifilum flexuosum</name>
    <dbReference type="NCBI Taxonomy" id="1117708"/>
    <lineage>
        <taxon>Bacteria</taxon>
        <taxon>Pseudomonadati</taxon>
        <taxon>Bacteroidota</taxon>
        <taxon>Bacteroidia</taxon>
        <taxon>Marinilabiliales</taxon>
        <taxon>Marinifilaceae</taxon>
    </lineage>
</organism>
<evidence type="ECO:0000313" key="1">
    <source>
        <dbReference type="EMBL" id="RKE02053.1"/>
    </source>
</evidence>
<proteinExistence type="predicted"/>
<dbReference type="Proteomes" id="UP000284531">
    <property type="component" value="Unassembled WGS sequence"/>
</dbReference>
<comment type="caution">
    <text evidence="1">The sequence shown here is derived from an EMBL/GenBank/DDBJ whole genome shotgun (WGS) entry which is preliminary data.</text>
</comment>
<sequence>MVTLDLIYSSQNIPPQLGETPSYFLKCFPKLGKHFIFSFYVFPSWGRLYFSEWDFPKLGKHLFFSFRAFPSWGSTSYFHFEFSQIGEAPLIFISSFPILGRGPFSHFELSQFGEGVFFQNWLPQILISYIFLIDYNHLTLQYIHLILFLPPLLPLILNHTINPTKATF</sequence>
<evidence type="ECO:0000313" key="2">
    <source>
        <dbReference type="Proteomes" id="UP000284531"/>
    </source>
</evidence>